<dbReference type="InterPro" id="IPR017871">
    <property type="entry name" value="ABC_transporter-like_CS"/>
</dbReference>
<dbReference type="InterPro" id="IPR027417">
    <property type="entry name" value="P-loop_NTPase"/>
</dbReference>
<protein>
    <submittedName>
        <fullName evidence="5">Tungstate ABC transporter, ATP-binding protein</fullName>
    </submittedName>
</protein>
<dbReference type="OrthoDB" id="9809450at2"/>
<dbReference type="SMART" id="SM00382">
    <property type="entry name" value="AAA"/>
    <property type="match status" value="1"/>
</dbReference>
<dbReference type="InterPro" id="IPR050093">
    <property type="entry name" value="ABC_SmlMolc_Importer"/>
</dbReference>
<keyword evidence="2" id="KW-0547">Nucleotide-binding</keyword>
<dbReference type="HOGENOM" id="CLU_000604_1_22_7"/>
<evidence type="ECO:0000256" key="1">
    <source>
        <dbReference type="ARBA" id="ARBA00022448"/>
    </source>
</evidence>
<evidence type="ECO:0000313" key="6">
    <source>
        <dbReference type="Proteomes" id="UP000007721"/>
    </source>
</evidence>
<dbReference type="GO" id="GO:0005524">
    <property type="term" value="F:ATP binding"/>
    <property type="evidence" value="ECO:0007669"/>
    <property type="project" value="UniProtKB-KW"/>
</dbReference>
<name>B9M988_GEODF</name>
<evidence type="ECO:0000259" key="4">
    <source>
        <dbReference type="PROSITE" id="PS50893"/>
    </source>
</evidence>
<accession>B9M988</accession>
<dbReference type="KEGG" id="geo:Geob_0275"/>
<sequence>MQNIIELQNVAKNYGNTIALQLNRLAIGEGELYLLAGPNGSGKSTLLNILGFLTRPDRGELLFSGERVDWKRGTMTRLRRQVTLLHQSPYLFRGNVYDNVAYGLSLRGMGGAKAQEVVSETLATVGLDGFQLRKHTELSGGEAQRVAMARALALRPKLLLLDEPLANVDQKSARVLEEVIAGLPSMGTTVVMSSHDPQHEKKLPCQVIQLQGGRMNADHLDETESLGNLLGYPAVQI</sequence>
<proteinExistence type="predicted"/>
<dbReference type="PROSITE" id="PS00211">
    <property type="entry name" value="ABC_TRANSPORTER_1"/>
    <property type="match status" value="1"/>
</dbReference>
<dbReference type="Pfam" id="PF00005">
    <property type="entry name" value="ABC_tran"/>
    <property type="match status" value="1"/>
</dbReference>
<dbReference type="InterPro" id="IPR003593">
    <property type="entry name" value="AAA+_ATPase"/>
</dbReference>
<dbReference type="PROSITE" id="PS50893">
    <property type="entry name" value="ABC_TRANSPORTER_2"/>
    <property type="match status" value="1"/>
</dbReference>
<gene>
    <name evidence="5" type="primary">tupC-1</name>
    <name evidence="5" type="ordered locus">Geob_0275</name>
</gene>
<reference evidence="5 6" key="1">
    <citation type="submission" date="2009-01" db="EMBL/GenBank/DDBJ databases">
        <title>Complete sequence of Geobacter sp. FRC-32.</title>
        <authorList>
            <consortium name="US DOE Joint Genome Institute"/>
            <person name="Lucas S."/>
            <person name="Copeland A."/>
            <person name="Lapidus A."/>
            <person name="Glavina del Rio T."/>
            <person name="Dalin E."/>
            <person name="Tice H."/>
            <person name="Bruce D."/>
            <person name="Goodwin L."/>
            <person name="Pitluck S."/>
            <person name="Saunders E."/>
            <person name="Brettin T."/>
            <person name="Detter J.C."/>
            <person name="Han C."/>
            <person name="Larimer F."/>
            <person name="Land M."/>
            <person name="Hauser L."/>
            <person name="Kyrpides N."/>
            <person name="Ovchinnikova G."/>
            <person name="Kostka J."/>
            <person name="Richardson P."/>
        </authorList>
    </citation>
    <scope>NUCLEOTIDE SEQUENCE [LARGE SCALE GENOMIC DNA]</scope>
    <source>
        <strain evidence="6">DSM 22248 / JCM 15807 / FRC-32</strain>
    </source>
</reference>
<keyword evidence="6" id="KW-1185">Reference proteome</keyword>
<evidence type="ECO:0000256" key="3">
    <source>
        <dbReference type="ARBA" id="ARBA00022840"/>
    </source>
</evidence>
<evidence type="ECO:0000256" key="2">
    <source>
        <dbReference type="ARBA" id="ARBA00022741"/>
    </source>
</evidence>
<dbReference type="GO" id="GO:0016887">
    <property type="term" value="F:ATP hydrolysis activity"/>
    <property type="evidence" value="ECO:0007669"/>
    <property type="project" value="InterPro"/>
</dbReference>
<keyword evidence="1" id="KW-0813">Transport</keyword>
<dbReference type="SUPFAM" id="SSF52540">
    <property type="entry name" value="P-loop containing nucleoside triphosphate hydrolases"/>
    <property type="match status" value="1"/>
</dbReference>
<dbReference type="PANTHER" id="PTHR42781:SF4">
    <property type="entry name" value="SPERMIDINE_PUTRESCINE IMPORT ATP-BINDING PROTEIN POTA"/>
    <property type="match status" value="1"/>
</dbReference>
<dbReference type="EMBL" id="CP001390">
    <property type="protein sequence ID" value="ACM18646.1"/>
    <property type="molecule type" value="Genomic_DNA"/>
</dbReference>
<organism evidence="5 6">
    <name type="scientific">Geotalea daltonii (strain DSM 22248 / JCM 15807 / FRC-32)</name>
    <name type="common">Geobacter daltonii</name>
    <dbReference type="NCBI Taxonomy" id="316067"/>
    <lineage>
        <taxon>Bacteria</taxon>
        <taxon>Pseudomonadati</taxon>
        <taxon>Thermodesulfobacteriota</taxon>
        <taxon>Desulfuromonadia</taxon>
        <taxon>Geobacterales</taxon>
        <taxon>Geobacteraceae</taxon>
        <taxon>Geotalea</taxon>
    </lineage>
</organism>
<feature type="domain" description="ABC transporter" evidence="4">
    <location>
        <begin position="5"/>
        <end position="237"/>
    </location>
</feature>
<dbReference type="InterPro" id="IPR003439">
    <property type="entry name" value="ABC_transporter-like_ATP-bd"/>
</dbReference>
<dbReference type="RefSeq" id="WP_012645375.1">
    <property type="nucleotide sequence ID" value="NC_011979.1"/>
</dbReference>
<dbReference type="PANTHER" id="PTHR42781">
    <property type="entry name" value="SPERMIDINE/PUTRESCINE IMPORT ATP-BINDING PROTEIN POTA"/>
    <property type="match status" value="1"/>
</dbReference>
<dbReference type="Gene3D" id="3.40.50.300">
    <property type="entry name" value="P-loop containing nucleotide triphosphate hydrolases"/>
    <property type="match status" value="1"/>
</dbReference>
<dbReference type="AlphaFoldDB" id="B9M988"/>
<evidence type="ECO:0000313" key="5">
    <source>
        <dbReference type="EMBL" id="ACM18646.1"/>
    </source>
</evidence>
<dbReference type="STRING" id="316067.Geob_0275"/>
<keyword evidence="3 5" id="KW-0067">ATP-binding</keyword>
<dbReference type="eggNOG" id="COG1122">
    <property type="taxonomic scope" value="Bacteria"/>
</dbReference>
<dbReference type="Proteomes" id="UP000007721">
    <property type="component" value="Chromosome"/>
</dbReference>